<dbReference type="PANTHER" id="PTHR43547">
    <property type="entry name" value="TWO-COMPONENT HISTIDINE KINASE"/>
    <property type="match status" value="1"/>
</dbReference>
<dbReference type="EMBL" id="AZHW01000577">
    <property type="protein sequence ID" value="ETW98211.1"/>
    <property type="molecule type" value="Genomic_DNA"/>
</dbReference>
<dbReference type="Proteomes" id="UP000019141">
    <property type="component" value="Unassembled WGS sequence"/>
</dbReference>
<evidence type="ECO:0000256" key="1">
    <source>
        <dbReference type="ARBA" id="ARBA00000085"/>
    </source>
</evidence>
<dbReference type="InterPro" id="IPR003661">
    <property type="entry name" value="HisK_dim/P_dom"/>
</dbReference>
<evidence type="ECO:0000256" key="2">
    <source>
        <dbReference type="ARBA" id="ARBA00012438"/>
    </source>
</evidence>
<dbReference type="Gene3D" id="3.40.50.2300">
    <property type="match status" value="1"/>
</dbReference>
<dbReference type="Pfam" id="PF00512">
    <property type="entry name" value="HisKA"/>
    <property type="match status" value="1"/>
</dbReference>
<dbReference type="Pfam" id="PF00072">
    <property type="entry name" value="Response_reg"/>
    <property type="match status" value="1"/>
</dbReference>
<dbReference type="PATRIC" id="fig|1429438.4.peg.3855"/>
<dbReference type="Gene3D" id="3.30.565.10">
    <property type="entry name" value="Histidine kinase-like ATPase, C-terminal domain"/>
    <property type="match status" value="1"/>
</dbReference>
<evidence type="ECO:0000259" key="5">
    <source>
        <dbReference type="PROSITE" id="PS50109"/>
    </source>
</evidence>
<dbReference type="CDD" id="cd17569">
    <property type="entry name" value="REC_HupR-like"/>
    <property type="match status" value="1"/>
</dbReference>
<evidence type="ECO:0000259" key="6">
    <source>
        <dbReference type="PROSITE" id="PS50110"/>
    </source>
</evidence>
<dbReference type="GO" id="GO:0000155">
    <property type="term" value="F:phosphorelay sensor kinase activity"/>
    <property type="evidence" value="ECO:0007669"/>
    <property type="project" value="InterPro"/>
</dbReference>
<reference evidence="7 8" key="1">
    <citation type="journal article" date="2014" name="Nature">
        <title>An environmental bacterial taxon with a large and distinct metabolic repertoire.</title>
        <authorList>
            <person name="Wilson M.C."/>
            <person name="Mori T."/>
            <person name="Ruckert C."/>
            <person name="Uria A.R."/>
            <person name="Helf M.J."/>
            <person name="Takada K."/>
            <person name="Gernert C."/>
            <person name="Steffens U.A."/>
            <person name="Heycke N."/>
            <person name="Schmitt S."/>
            <person name="Rinke C."/>
            <person name="Helfrich E.J."/>
            <person name="Brachmann A.O."/>
            <person name="Gurgui C."/>
            <person name="Wakimoto T."/>
            <person name="Kracht M."/>
            <person name="Crusemann M."/>
            <person name="Hentschel U."/>
            <person name="Abe I."/>
            <person name="Matsunaga S."/>
            <person name="Kalinowski J."/>
            <person name="Takeyama H."/>
            <person name="Piel J."/>
        </authorList>
    </citation>
    <scope>NUCLEOTIDE SEQUENCE [LARGE SCALE GENOMIC DNA]</scope>
    <source>
        <strain evidence="8">TSY1</strain>
    </source>
</reference>
<evidence type="ECO:0000256" key="3">
    <source>
        <dbReference type="ARBA" id="ARBA00022553"/>
    </source>
</evidence>
<organism evidence="7 8">
    <name type="scientific">Entotheonella factor</name>
    <dbReference type="NCBI Taxonomy" id="1429438"/>
    <lineage>
        <taxon>Bacteria</taxon>
        <taxon>Pseudomonadati</taxon>
        <taxon>Nitrospinota/Tectimicrobiota group</taxon>
        <taxon>Candidatus Tectimicrobiota</taxon>
        <taxon>Candidatus Entotheonellia</taxon>
        <taxon>Candidatus Entotheonellales</taxon>
        <taxon>Candidatus Entotheonellaceae</taxon>
        <taxon>Candidatus Entotheonella</taxon>
    </lineage>
</organism>
<dbReference type="PROSITE" id="PS50110">
    <property type="entry name" value="RESPONSE_REGULATORY"/>
    <property type="match status" value="1"/>
</dbReference>
<feature type="domain" description="Response regulatory" evidence="6">
    <location>
        <begin position="15"/>
        <end position="130"/>
    </location>
</feature>
<dbReference type="HOGENOM" id="CLU_000445_114_72_7"/>
<dbReference type="SMART" id="SM00388">
    <property type="entry name" value="HisKA"/>
    <property type="match status" value="1"/>
</dbReference>
<dbReference type="CDD" id="cd16922">
    <property type="entry name" value="HATPase_EvgS-ArcB-TorS-like"/>
    <property type="match status" value="1"/>
</dbReference>
<gene>
    <name evidence="7" type="ORF">ETSY1_19795</name>
</gene>
<dbReference type="EC" id="2.7.13.3" evidence="2"/>
<dbReference type="CDD" id="cd00082">
    <property type="entry name" value="HisKA"/>
    <property type="match status" value="1"/>
</dbReference>
<dbReference type="SUPFAM" id="SSF55874">
    <property type="entry name" value="ATPase domain of HSP90 chaperone/DNA topoisomerase II/histidine kinase"/>
    <property type="match status" value="1"/>
</dbReference>
<dbReference type="AlphaFoldDB" id="W4LLH9"/>
<dbReference type="PROSITE" id="PS50109">
    <property type="entry name" value="HIS_KIN"/>
    <property type="match status" value="1"/>
</dbReference>
<comment type="caution">
    <text evidence="7">The sequence shown here is derived from an EMBL/GenBank/DDBJ whole genome shotgun (WGS) entry which is preliminary data.</text>
</comment>
<dbReference type="InterPro" id="IPR003594">
    <property type="entry name" value="HATPase_dom"/>
</dbReference>
<name>W4LLH9_ENTF1</name>
<keyword evidence="3 4" id="KW-0597">Phosphoprotein</keyword>
<protein>
    <recommendedName>
        <fullName evidence="2">histidine kinase</fullName>
        <ecNumber evidence="2">2.7.13.3</ecNumber>
    </recommendedName>
</protein>
<feature type="domain" description="Histidine kinase" evidence="5">
    <location>
        <begin position="156"/>
        <end position="379"/>
    </location>
</feature>
<dbReference type="InterPro" id="IPR036890">
    <property type="entry name" value="HATPase_C_sf"/>
</dbReference>
<dbReference type="InterPro" id="IPR001789">
    <property type="entry name" value="Sig_transdc_resp-reg_receiver"/>
</dbReference>
<dbReference type="SUPFAM" id="SSF52172">
    <property type="entry name" value="CheY-like"/>
    <property type="match status" value="1"/>
</dbReference>
<proteinExistence type="predicted"/>
<dbReference type="Gene3D" id="1.10.287.130">
    <property type="match status" value="1"/>
</dbReference>
<dbReference type="SMART" id="SM00387">
    <property type="entry name" value="HATPase_c"/>
    <property type="match status" value="1"/>
</dbReference>
<dbReference type="SUPFAM" id="SSF47384">
    <property type="entry name" value="Homodimeric domain of signal transducing histidine kinase"/>
    <property type="match status" value="1"/>
</dbReference>
<keyword evidence="8" id="KW-1185">Reference proteome</keyword>
<evidence type="ECO:0000313" key="7">
    <source>
        <dbReference type="EMBL" id="ETW98211.1"/>
    </source>
</evidence>
<feature type="modified residue" description="4-aspartylphosphate" evidence="4">
    <location>
        <position position="64"/>
    </location>
</feature>
<comment type="catalytic activity">
    <reaction evidence="1">
        <text>ATP + protein L-histidine = ADP + protein N-phospho-L-histidine.</text>
        <dbReference type="EC" id="2.7.13.3"/>
    </reaction>
</comment>
<evidence type="ECO:0000313" key="8">
    <source>
        <dbReference type="Proteomes" id="UP000019141"/>
    </source>
</evidence>
<dbReference type="Pfam" id="PF02518">
    <property type="entry name" value="HATPase_c"/>
    <property type="match status" value="1"/>
</dbReference>
<dbReference type="InterPro" id="IPR004358">
    <property type="entry name" value="Sig_transdc_His_kin-like_C"/>
</dbReference>
<dbReference type="SMART" id="SM00448">
    <property type="entry name" value="REC"/>
    <property type="match status" value="1"/>
</dbReference>
<dbReference type="InterPro" id="IPR011006">
    <property type="entry name" value="CheY-like_superfamily"/>
</dbReference>
<sequence length="386" mass="42588">MPEAAIQPDTSVSPAVLVLDDEPKVLSGLKRALRKEPYELLCATSAEEAFAILHERPVDVVISDQHMPGMSGTAFLAKVRETYPSTCRFMLTGKATLDVALQAINDDAVSQFFIKPCDPATLAQSIRNIIKEKTLEQAIERARQRELDLKDRLLSHVSHELRSPLTAIYQFVTILLDGLAGELGPEQRDYLEIVLRNVNQLRAMVGDLLDCTRAANGQLTVTPTPTEVAPIVTETLHALRPSATQKGLDLFADLSPTRLSKVQADPVRLRQVLANLVDNAIKFTPAPGTITVGQRDLDDEPEMLCLTVTDTGCGIRPEDTARIFERLSQTAESIDERRQGLGLGLYICRELIQRHGGRIWVESELGQGSMFCFTLPRCSVSTPHRS</sequence>
<accession>W4LLH9</accession>
<dbReference type="InterPro" id="IPR005467">
    <property type="entry name" value="His_kinase_dom"/>
</dbReference>
<dbReference type="FunFam" id="3.30.565.10:FF:000010">
    <property type="entry name" value="Sensor histidine kinase RcsC"/>
    <property type="match status" value="1"/>
</dbReference>
<dbReference type="PANTHER" id="PTHR43547:SF2">
    <property type="entry name" value="HYBRID SIGNAL TRANSDUCTION HISTIDINE KINASE C"/>
    <property type="match status" value="1"/>
</dbReference>
<evidence type="ECO:0000256" key="4">
    <source>
        <dbReference type="PROSITE-ProRule" id="PRU00169"/>
    </source>
</evidence>
<dbReference type="InterPro" id="IPR036097">
    <property type="entry name" value="HisK_dim/P_sf"/>
</dbReference>
<dbReference type="PRINTS" id="PR00344">
    <property type="entry name" value="BCTRLSENSOR"/>
</dbReference>